<dbReference type="RefSeq" id="YP_004301481.1">
    <property type="nucleotide sequence ID" value="NC_015253.1"/>
</dbReference>
<dbReference type="EMBL" id="HM242243">
    <property type="protein sequence ID" value="ADJ53182.1"/>
    <property type="molecule type" value="Genomic_DNA"/>
</dbReference>
<keyword evidence="2" id="KW-1185">Reference proteome</keyword>
<dbReference type="KEGG" id="vg:10359178"/>
<reference evidence="1 2" key="1">
    <citation type="journal article" date="2010" name="J. Bacteriol.">
        <title>Brochothrix thermosphacta bacteriophages feature heterogeneous and highly mosaic genomes and utilize unique prophage insertion sites.</title>
        <authorList>
            <person name="Kilcher S."/>
            <person name="Loessner M.J."/>
            <person name="Klumpp J."/>
        </authorList>
    </citation>
    <scope>NUCLEOTIDE SEQUENCE [LARGE SCALE GENOMIC DNA]</scope>
</reference>
<accession>D9J0U5</accession>
<dbReference type="Proteomes" id="UP000000331">
    <property type="component" value="Segment"/>
</dbReference>
<protein>
    <submittedName>
        <fullName evidence="1">Gp148</fullName>
    </submittedName>
</protein>
<evidence type="ECO:0000313" key="1">
    <source>
        <dbReference type="EMBL" id="ADJ53182.1"/>
    </source>
</evidence>
<evidence type="ECO:0000313" key="2">
    <source>
        <dbReference type="Proteomes" id="UP000000331"/>
    </source>
</evidence>
<proteinExistence type="predicted"/>
<dbReference type="GeneID" id="10359178"/>
<name>D9J0U5_9CAUD</name>
<organism evidence="1 2">
    <name type="scientific">Brochothrix phage A9</name>
    <dbReference type="NCBI Taxonomy" id="857312"/>
    <lineage>
        <taxon>Viruses</taxon>
        <taxon>Duplodnaviria</taxon>
        <taxon>Heunggongvirae</taxon>
        <taxon>Uroviricota</taxon>
        <taxon>Caudoviricetes</taxon>
        <taxon>Herelleviridae</taxon>
        <taxon>Klumppvirus</taxon>
        <taxon>Klumppvirus A9</taxon>
    </lineage>
</organism>
<sequence>MRGGVTLEKFQRVSKNDVVTMSFVGYDGVEFTMDLRIEMAMSEHTLNQCLLEQPGKYAWWATVYSDAKAVLEQEEFNLSILEAELGNEARDVIESQGGKATVANVKDYVLVQPQYKELKGSVIWWRGHVSKLKYVVGAFEQRSNSLAQLGAQLRADKKQV</sequence>
<dbReference type="OrthoDB" id="10991at10239"/>